<dbReference type="Proteomes" id="UP000268230">
    <property type="component" value="Chromosome"/>
</dbReference>
<dbReference type="EMBL" id="CP034338">
    <property type="protein sequence ID" value="AZL68815.1"/>
    <property type="molecule type" value="Genomic_DNA"/>
</dbReference>
<accession>A0A3Q8U204</accession>
<reference evidence="2 3" key="1">
    <citation type="submission" date="2018-12" db="EMBL/GenBank/DDBJ databases">
        <authorList>
            <person name="Li S."/>
            <person name="Yang R."/>
            <person name="Chen G."/>
            <person name="Zou L."/>
            <person name="Zhang C."/>
            <person name="Chen Y."/>
            <person name="Liu Z."/>
            <person name="Li Y."/>
            <person name="Yan Y."/>
            <person name="Huang M."/>
            <person name="Chen T."/>
        </authorList>
    </citation>
    <scope>NUCLEOTIDE SEQUENCE [LARGE SCALE GENOMIC DNA]</scope>
    <source>
        <strain evidence="2 3">1257</strain>
    </source>
</reference>
<feature type="compositionally biased region" description="Basic and acidic residues" evidence="1">
    <location>
        <begin position="11"/>
        <end position="20"/>
    </location>
</feature>
<proteinExistence type="predicted"/>
<feature type="region of interest" description="Disordered" evidence="1">
    <location>
        <begin position="103"/>
        <end position="127"/>
    </location>
</feature>
<evidence type="ECO:0000313" key="3">
    <source>
        <dbReference type="Proteomes" id="UP000268230"/>
    </source>
</evidence>
<name>A0A3Q8U204_9PSED</name>
<organism evidence="2 3">
    <name type="scientific">Pseudomonas entomophila</name>
    <dbReference type="NCBI Taxonomy" id="312306"/>
    <lineage>
        <taxon>Bacteria</taxon>
        <taxon>Pseudomonadati</taxon>
        <taxon>Pseudomonadota</taxon>
        <taxon>Gammaproteobacteria</taxon>
        <taxon>Pseudomonadales</taxon>
        <taxon>Pseudomonadaceae</taxon>
        <taxon>Pseudomonas</taxon>
    </lineage>
</organism>
<evidence type="ECO:0000313" key="2">
    <source>
        <dbReference type="EMBL" id="AZL68815.1"/>
    </source>
</evidence>
<sequence>MAKQKTGAAKHSADYRAREKDKAEKLGIEEVAIKMPVGIKKALAAEIKRHGYKQVQELWQDLALSWIAQEPEERARRLERPDAPVFYVSPKLARKFEAASMTELRRDPGDEIEPPLLRSASWPIQQQ</sequence>
<dbReference type="OrthoDB" id="7007661at2"/>
<dbReference type="AlphaFoldDB" id="A0A3Q8U204"/>
<evidence type="ECO:0000256" key="1">
    <source>
        <dbReference type="SAM" id="MobiDB-lite"/>
    </source>
</evidence>
<dbReference type="KEGG" id="pory:EJA05_14215"/>
<protein>
    <submittedName>
        <fullName evidence="2">Uncharacterized protein</fullName>
    </submittedName>
</protein>
<gene>
    <name evidence="2" type="ORF">EJA05_14215</name>
</gene>
<feature type="region of interest" description="Disordered" evidence="1">
    <location>
        <begin position="1"/>
        <end position="20"/>
    </location>
</feature>